<evidence type="ECO:0000256" key="6">
    <source>
        <dbReference type="ARBA" id="ARBA00023136"/>
    </source>
</evidence>
<dbReference type="GO" id="GO:0005886">
    <property type="term" value="C:plasma membrane"/>
    <property type="evidence" value="ECO:0007669"/>
    <property type="project" value="TreeGrafter"/>
</dbReference>
<dbReference type="InterPro" id="IPR050487">
    <property type="entry name" value="FtsQ_DivIB"/>
</dbReference>
<evidence type="ECO:0000313" key="11">
    <source>
        <dbReference type="Proteomes" id="UP000271256"/>
    </source>
</evidence>
<dbReference type="Gene3D" id="3.10.20.310">
    <property type="entry name" value="membrane protein fhac"/>
    <property type="match status" value="1"/>
</dbReference>
<evidence type="ECO:0000256" key="4">
    <source>
        <dbReference type="ARBA" id="ARBA00022692"/>
    </source>
</evidence>
<keyword evidence="2" id="KW-1003">Cell membrane</keyword>
<dbReference type="AlphaFoldDB" id="A0A494WWI7"/>
<evidence type="ECO:0000256" key="2">
    <source>
        <dbReference type="ARBA" id="ARBA00022475"/>
    </source>
</evidence>
<keyword evidence="6 8" id="KW-0472">Membrane</keyword>
<dbReference type="GO" id="GO:0051301">
    <property type="term" value="P:cell division"/>
    <property type="evidence" value="ECO:0007669"/>
    <property type="project" value="UniProtKB-KW"/>
</dbReference>
<dbReference type="OrthoDB" id="1725168at2"/>
<keyword evidence="5 8" id="KW-1133">Transmembrane helix</keyword>
<dbReference type="Pfam" id="PF08478">
    <property type="entry name" value="POTRA_1"/>
    <property type="match status" value="1"/>
</dbReference>
<comment type="subcellular location">
    <subcellularLocation>
        <location evidence="1">Membrane</location>
    </subcellularLocation>
</comment>
<dbReference type="InterPro" id="IPR013685">
    <property type="entry name" value="POTRA_FtsQ_type"/>
</dbReference>
<reference evidence="10 11" key="1">
    <citation type="submission" date="2018-10" db="EMBL/GenBank/DDBJ databases">
        <authorList>
            <person name="Grouzdev D.S."/>
            <person name="Krutkina M.S."/>
            <person name="Tourova T.P."/>
            <person name="Nazina T.N."/>
        </authorList>
    </citation>
    <scope>NUCLEOTIDE SEQUENCE [LARGE SCALE GENOMIC DNA]</scope>
    <source>
        <strain evidence="10 11">435</strain>
    </source>
</reference>
<keyword evidence="3" id="KW-0132">Cell division</keyword>
<keyword evidence="11" id="KW-1185">Reference proteome</keyword>
<organism evidence="10 11">
    <name type="scientific">Desulfofundulus salinus</name>
    <dbReference type="NCBI Taxonomy" id="2419843"/>
    <lineage>
        <taxon>Bacteria</taxon>
        <taxon>Bacillati</taxon>
        <taxon>Bacillota</taxon>
        <taxon>Clostridia</taxon>
        <taxon>Eubacteriales</taxon>
        <taxon>Peptococcaceae</taxon>
        <taxon>Desulfofundulus</taxon>
    </lineage>
</organism>
<accession>A0A494WWI7</accession>
<evidence type="ECO:0000256" key="8">
    <source>
        <dbReference type="SAM" id="Phobius"/>
    </source>
</evidence>
<evidence type="ECO:0000256" key="3">
    <source>
        <dbReference type="ARBA" id="ARBA00022618"/>
    </source>
</evidence>
<keyword evidence="4 8" id="KW-0812">Transmembrane</keyword>
<sequence length="257" mass="27963">MPGIRGHQFCRFQDKILGVVRLGIPRHTGKYLAERILFAFVVLLAAFILLGSPLFEVRQIEVTGNSSLPDKKIVELSGITAGTNIFKVNLKESEVRIRTVPLIKDVHLAREFPSRIVIAVEERQAVALLPVKDGFMQVDREGVCLQESGVAGSLPVVTGAVVPTPVPGQVIRDAKLGTALQVINQLPGSLLKKLSEIHVNGQGQVVLYTLDGVECRLGAPVDINRKASVLLQVLEQIRGQKIAYVDLTGVPVVKYAR</sequence>
<gene>
    <name evidence="10" type="ORF">D7024_11070</name>
</gene>
<evidence type="ECO:0000313" key="10">
    <source>
        <dbReference type="EMBL" id="RKO67451.1"/>
    </source>
</evidence>
<dbReference type="Proteomes" id="UP000271256">
    <property type="component" value="Unassembled WGS sequence"/>
</dbReference>
<keyword evidence="7" id="KW-0131">Cell cycle</keyword>
<feature type="transmembrane region" description="Helical" evidence="8">
    <location>
        <begin position="36"/>
        <end position="55"/>
    </location>
</feature>
<dbReference type="PANTHER" id="PTHR37820">
    <property type="entry name" value="CELL DIVISION PROTEIN DIVIB"/>
    <property type="match status" value="1"/>
</dbReference>
<name>A0A494WWI7_9FIRM</name>
<evidence type="ECO:0000256" key="1">
    <source>
        <dbReference type="ARBA" id="ARBA00004370"/>
    </source>
</evidence>
<evidence type="ECO:0000259" key="9">
    <source>
        <dbReference type="PROSITE" id="PS51779"/>
    </source>
</evidence>
<protein>
    <submittedName>
        <fullName evidence="10">FtsQ-type POTRA domain-containing protein</fullName>
    </submittedName>
</protein>
<dbReference type="EMBL" id="RBWE01000001">
    <property type="protein sequence ID" value="RKO67451.1"/>
    <property type="molecule type" value="Genomic_DNA"/>
</dbReference>
<dbReference type="InterPro" id="IPR034746">
    <property type="entry name" value="POTRA"/>
</dbReference>
<evidence type="ECO:0000256" key="5">
    <source>
        <dbReference type="ARBA" id="ARBA00022989"/>
    </source>
</evidence>
<dbReference type="PROSITE" id="PS51779">
    <property type="entry name" value="POTRA"/>
    <property type="match status" value="1"/>
</dbReference>
<dbReference type="InterPro" id="IPR005548">
    <property type="entry name" value="Cell_div_FtsQ/DivIB_C"/>
</dbReference>
<evidence type="ECO:0000256" key="7">
    <source>
        <dbReference type="ARBA" id="ARBA00023306"/>
    </source>
</evidence>
<dbReference type="PANTHER" id="PTHR37820:SF1">
    <property type="entry name" value="CELL DIVISION PROTEIN FTSQ"/>
    <property type="match status" value="1"/>
</dbReference>
<proteinExistence type="predicted"/>
<comment type="caution">
    <text evidence="10">The sequence shown here is derived from an EMBL/GenBank/DDBJ whole genome shotgun (WGS) entry which is preliminary data.</text>
</comment>
<dbReference type="Pfam" id="PF03799">
    <property type="entry name" value="FtsQ_DivIB_C"/>
    <property type="match status" value="1"/>
</dbReference>
<feature type="domain" description="POTRA" evidence="9">
    <location>
        <begin position="55"/>
        <end position="123"/>
    </location>
</feature>